<dbReference type="CDD" id="cd01639">
    <property type="entry name" value="IMPase"/>
    <property type="match status" value="1"/>
</dbReference>
<sequence>MYNEYLPFMIKLAKDAGEFILPHAGKAGQQTAKAAKDFVTEMDIRVEKFVIDRIQEQYPTHRIFSEEAGSLSGTEDFEWVIDPIDGTINYSIGFPLYGVSIALTYQGEPVVAAISLPALGELFWAVKGEGAFLNGEQIRVRDVDLSESFLSFGDFAKDGDKQSNAERLEMLSKLVDEVYRVRIIGTAAVTLPYIAAGRWDAVIYRSPQHYDIAAGQLIIAEAGGLEADLGEYKIFSNSKVAPQLIKLLS</sequence>
<evidence type="ECO:0000256" key="7">
    <source>
        <dbReference type="RuleBase" id="RU364068"/>
    </source>
</evidence>
<dbReference type="SUPFAM" id="SSF56655">
    <property type="entry name" value="Carbohydrate phosphatase"/>
    <property type="match status" value="1"/>
</dbReference>
<dbReference type="RefSeq" id="WP_129728068.1">
    <property type="nucleotide sequence ID" value="NZ_JAPCYI010000001.1"/>
</dbReference>
<keyword evidence="4 7" id="KW-0479">Metal-binding</keyword>
<dbReference type="Proteomes" id="UP001589609">
    <property type="component" value="Unassembled WGS sequence"/>
</dbReference>
<accession>A0ABV5WGU3</accession>
<dbReference type="InterPro" id="IPR000760">
    <property type="entry name" value="Inositol_monophosphatase-like"/>
</dbReference>
<dbReference type="InterPro" id="IPR020550">
    <property type="entry name" value="Inositol_monophosphatase_CS"/>
</dbReference>
<dbReference type="EMBL" id="JBHMAF010000086">
    <property type="protein sequence ID" value="MFB9759658.1"/>
    <property type="molecule type" value="Genomic_DNA"/>
</dbReference>
<protein>
    <recommendedName>
        <fullName evidence="7">Inositol-1-monophosphatase</fullName>
        <ecNumber evidence="7">3.1.3.25</ecNumber>
    </recommendedName>
</protein>
<dbReference type="PANTHER" id="PTHR20854:SF4">
    <property type="entry name" value="INOSITOL-1-MONOPHOSPHATASE-RELATED"/>
    <property type="match status" value="1"/>
</dbReference>
<keyword evidence="9" id="KW-1185">Reference proteome</keyword>
<evidence type="ECO:0000313" key="9">
    <source>
        <dbReference type="Proteomes" id="UP001589609"/>
    </source>
</evidence>
<evidence type="ECO:0000256" key="1">
    <source>
        <dbReference type="ARBA" id="ARBA00001033"/>
    </source>
</evidence>
<dbReference type="InterPro" id="IPR020583">
    <property type="entry name" value="Inositol_monoP_metal-BS"/>
</dbReference>
<evidence type="ECO:0000256" key="4">
    <source>
        <dbReference type="ARBA" id="ARBA00022723"/>
    </source>
</evidence>
<dbReference type="EC" id="3.1.3.25" evidence="7"/>
<organism evidence="8 9">
    <name type="scientific">Ectobacillus funiculus</name>
    <dbReference type="NCBI Taxonomy" id="137993"/>
    <lineage>
        <taxon>Bacteria</taxon>
        <taxon>Bacillati</taxon>
        <taxon>Bacillota</taxon>
        <taxon>Bacilli</taxon>
        <taxon>Bacillales</taxon>
        <taxon>Bacillaceae</taxon>
        <taxon>Ectobacillus</taxon>
    </lineage>
</organism>
<dbReference type="PROSITE" id="PS00629">
    <property type="entry name" value="IMP_1"/>
    <property type="match status" value="1"/>
</dbReference>
<reference evidence="8 9" key="1">
    <citation type="submission" date="2024-09" db="EMBL/GenBank/DDBJ databases">
        <authorList>
            <person name="Sun Q."/>
            <person name="Mori K."/>
        </authorList>
    </citation>
    <scope>NUCLEOTIDE SEQUENCE [LARGE SCALE GENOMIC DNA]</scope>
    <source>
        <strain evidence="8 9">JCM 11201</strain>
    </source>
</reference>
<proteinExistence type="inferred from homology"/>
<comment type="similarity">
    <text evidence="3 7">Belongs to the inositol monophosphatase superfamily.</text>
</comment>
<dbReference type="PANTHER" id="PTHR20854">
    <property type="entry name" value="INOSITOL MONOPHOSPHATASE"/>
    <property type="match status" value="1"/>
</dbReference>
<keyword evidence="6 7" id="KW-0460">Magnesium</keyword>
<keyword evidence="5 7" id="KW-0378">Hydrolase</keyword>
<gene>
    <name evidence="8" type="ORF">ACFFMS_14705</name>
</gene>
<dbReference type="Gene3D" id="3.30.540.10">
    <property type="entry name" value="Fructose-1,6-Bisphosphatase, subunit A, domain 1"/>
    <property type="match status" value="1"/>
</dbReference>
<evidence type="ECO:0000256" key="5">
    <source>
        <dbReference type="ARBA" id="ARBA00022801"/>
    </source>
</evidence>
<evidence type="ECO:0000256" key="2">
    <source>
        <dbReference type="ARBA" id="ARBA00001946"/>
    </source>
</evidence>
<comment type="cofactor">
    <cofactor evidence="2 7">
        <name>Mg(2+)</name>
        <dbReference type="ChEBI" id="CHEBI:18420"/>
    </cofactor>
</comment>
<comment type="caution">
    <text evidence="8">The sequence shown here is derived from an EMBL/GenBank/DDBJ whole genome shotgun (WGS) entry which is preliminary data.</text>
</comment>
<name>A0ABV5WGU3_9BACI</name>
<evidence type="ECO:0000256" key="6">
    <source>
        <dbReference type="ARBA" id="ARBA00022842"/>
    </source>
</evidence>
<evidence type="ECO:0000256" key="3">
    <source>
        <dbReference type="ARBA" id="ARBA00009759"/>
    </source>
</evidence>
<dbReference type="Pfam" id="PF00459">
    <property type="entry name" value="Inositol_P"/>
    <property type="match status" value="1"/>
</dbReference>
<dbReference type="PROSITE" id="PS00630">
    <property type="entry name" value="IMP_2"/>
    <property type="match status" value="1"/>
</dbReference>
<dbReference type="Gene3D" id="3.40.190.80">
    <property type="match status" value="1"/>
</dbReference>
<evidence type="ECO:0000313" key="8">
    <source>
        <dbReference type="EMBL" id="MFB9759658.1"/>
    </source>
</evidence>
<dbReference type="InterPro" id="IPR033942">
    <property type="entry name" value="IMPase"/>
</dbReference>
<dbReference type="PRINTS" id="PR00377">
    <property type="entry name" value="IMPHPHTASES"/>
</dbReference>
<comment type="catalytic activity">
    <reaction evidence="1 7">
        <text>a myo-inositol phosphate + H2O = myo-inositol + phosphate</text>
        <dbReference type="Rhea" id="RHEA:24056"/>
        <dbReference type="ChEBI" id="CHEBI:15377"/>
        <dbReference type="ChEBI" id="CHEBI:17268"/>
        <dbReference type="ChEBI" id="CHEBI:43474"/>
        <dbReference type="ChEBI" id="CHEBI:84139"/>
        <dbReference type="EC" id="3.1.3.25"/>
    </reaction>
</comment>